<keyword evidence="1" id="KW-0732">Signal</keyword>
<dbReference type="EC" id="3.-.-.-" evidence="3"/>
<comment type="caution">
    <text evidence="3">The sequence shown here is derived from an EMBL/GenBank/DDBJ whole genome shotgun (WGS) entry which is preliminary data.</text>
</comment>
<dbReference type="Pfam" id="PF00144">
    <property type="entry name" value="Beta-lactamase"/>
    <property type="match status" value="1"/>
</dbReference>
<keyword evidence="4" id="KW-1185">Reference proteome</keyword>
<organism evidence="3 4">
    <name type="scientific">Sphingobacterium bambusae</name>
    <dbReference type="NCBI Taxonomy" id="662858"/>
    <lineage>
        <taxon>Bacteria</taxon>
        <taxon>Pseudomonadati</taxon>
        <taxon>Bacteroidota</taxon>
        <taxon>Sphingobacteriia</taxon>
        <taxon>Sphingobacteriales</taxon>
        <taxon>Sphingobacteriaceae</taxon>
        <taxon>Sphingobacterium</taxon>
    </lineage>
</organism>
<dbReference type="RefSeq" id="WP_320185261.1">
    <property type="nucleotide sequence ID" value="NZ_CP138332.1"/>
</dbReference>
<dbReference type="InterPro" id="IPR050491">
    <property type="entry name" value="AmpC-like"/>
</dbReference>
<reference evidence="4" key="1">
    <citation type="journal article" date="2019" name="Int. J. Syst. Evol. Microbiol.">
        <title>The Global Catalogue of Microorganisms (GCM) 10K type strain sequencing project: providing services to taxonomists for standard genome sequencing and annotation.</title>
        <authorList>
            <consortium name="The Broad Institute Genomics Platform"/>
            <consortium name="The Broad Institute Genome Sequencing Center for Infectious Disease"/>
            <person name="Wu L."/>
            <person name="Ma J."/>
        </authorList>
    </citation>
    <scope>NUCLEOTIDE SEQUENCE [LARGE SCALE GENOMIC DNA]</scope>
    <source>
        <strain evidence="4">KCTC 22814</strain>
    </source>
</reference>
<proteinExistence type="predicted"/>
<evidence type="ECO:0000256" key="1">
    <source>
        <dbReference type="SAM" id="SignalP"/>
    </source>
</evidence>
<dbReference type="Proteomes" id="UP001597525">
    <property type="component" value="Unassembled WGS sequence"/>
</dbReference>
<keyword evidence="3" id="KW-0378">Hydrolase</keyword>
<feature type="domain" description="Beta-lactamase-related" evidence="2">
    <location>
        <begin position="39"/>
        <end position="373"/>
    </location>
</feature>
<evidence type="ECO:0000313" key="3">
    <source>
        <dbReference type="EMBL" id="MFD2968596.1"/>
    </source>
</evidence>
<dbReference type="InterPro" id="IPR012338">
    <property type="entry name" value="Beta-lactam/transpept-like"/>
</dbReference>
<dbReference type="SUPFAM" id="SSF56601">
    <property type="entry name" value="beta-lactamase/transpeptidase-like"/>
    <property type="match status" value="1"/>
</dbReference>
<name>A0ABW6BK20_9SPHI</name>
<evidence type="ECO:0000259" key="2">
    <source>
        <dbReference type="Pfam" id="PF00144"/>
    </source>
</evidence>
<sequence length="392" mass="44501">MKVITFLSLSLFFLPSSFAQQPFKQIDRDLAKVARRFPFVGFAVGVVDTKAVLFSKGYGYADAKQKKPFTERTIQPIGSVSKTFIGLALLKAVELHYFKEETPINDIIPFSVVNPHRPNDTIRVRHLFTHTSGILDNESTYLKTYQLNKTPDRSLADFLQDYLVEGGAYYEISNFGTDAVGRRYQYSNVASALAAYLVEASSGMSFDQFTEQHIFRPLKLQDTHWFYNEKKVDQYATLYELSDTEYPGFDQLRNEDNSLKLYSCITYPDGSLRTSLTDLEQYVQELLQGYHNHSSLFSRDFCSALFQPQFDTANLPLNMDKNSVNQAVFWTYNRKNRFIHTGSDPCVFAVISLDLENGIGRIVVINTGVDSDDNEKLVNGVQAISAALENLD</sequence>
<dbReference type="GO" id="GO:0016787">
    <property type="term" value="F:hydrolase activity"/>
    <property type="evidence" value="ECO:0007669"/>
    <property type="project" value="UniProtKB-KW"/>
</dbReference>
<gene>
    <name evidence="3" type="ORF">ACFS7Y_14445</name>
</gene>
<protein>
    <submittedName>
        <fullName evidence="3">Serine hydrolase domain-containing protein</fullName>
        <ecNumber evidence="3">3.-.-.-</ecNumber>
    </submittedName>
</protein>
<feature type="chain" id="PRO_5047306213" evidence="1">
    <location>
        <begin position="20"/>
        <end position="392"/>
    </location>
</feature>
<dbReference type="Gene3D" id="3.40.710.10">
    <property type="entry name" value="DD-peptidase/beta-lactamase superfamily"/>
    <property type="match status" value="1"/>
</dbReference>
<dbReference type="EMBL" id="JBHUPB010000009">
    <property type="protein sequence ID" value="MFD2968596.1"/>
    <property type="molecule type" value="Genomic_DNA"/>
</dbReference>
<feature type="signal peptide" evidence="1">
    <location>
        <begin position="1"/>
        <end position="19"/>
    </location>
</feature>
<dbReference type="PANTHER" id="PTHR46825:SF9">
    <property type="entry name" value="BETA-LACTAMASE-RELATED DOMAIN-CONTAINING PROTEIN"/>
    <property type="match status" value="1"/>
</dbReference>
<accession>A0ABW6BK20</accession>
<dbReference type="PANTHER" id="PTHR46825">
    <property type="entry name" value="D-ALANYL-D-ALANINE-CARBOXYPEPTIDASE/ENDOPEPTIDASE AMPH"/>
    <property type="match status" value="1"/>
</dbReference>
<dbReference type="InterPro" id="IPR001466">
    <property type="entry name" value="Beta-lactam-related"/>
</dbReference>
<evidence type="ECO:0000313" key="4">
    <source>
        <dbReference type="Proteomes" id="UP001597525"/>
    </source>
</evidence>